<dbReference type="PANTHER" id="PTHR46999:SF1">
    <property type="entry name" value="ALPHA-GLUCAN WATER DIKINASE 1, CHLOROPLASTIC"/>
    <property type="match status" value="1"/>
</dbReference>
<dbReference type="InterPro" id="IPR054481">
    <property type="entry name" value="GWD1_pHisD"/>
</dbReference>
<sequence>MISSTVGHGGEGAVGQRIRDEILVIQRKNDCKGGMMKEWQHNYSSPDDVVICQALIDHIKSDFNVSVYWKILNDNGITKECLLSYERAIHSEPNFRRDQKDVDENLHFLQGQGFMFGVQINPISGLPFGFPELLQFVLEHVEDKNVEALLEADKELRPVLSQSNDHLSDLLFLDIALDSCVIRLRTAAIDRGYVELNSAKPEKFMYFIALLLENLVLSSDDNEDLIYCLKVVSPIEAIGYVVVVDELLAVQNKCYEQPTIWVAKSVKGEDEIPDGTVAVLTSDVPDN</sequence>
<keyword evidence="2" id="KW-0808">Transferase</keyword>
<evidence type="ECO:0000256" key="1">
    <source>
        <dbReference type="ARBA" id="ARBA00001946"/>
    </source>
</evidence>
<keyword evidence="9" id="KW-0670">Pyruvate</keyword>
<evidence type="ECO:0000256" key="7">
    <source>
        <dbReference type="ARBA" id="ARBA00022842"/>
    </source>
</evidence>
<evidence type="ECO:0000256" key="5">
    <source>
        <dbReference type="ARBA" id="ARBA00022777"/>
    </source>
</evidence>
<dbReference type="EMBL" id="BJWL01000020">
    <property type="protein sequence ID" value="GFZ08964.1"/>
    <property type="molecule type" value="Genomic_DNA"/>
</dbReference>
<keyword evidence="7" id="KW-0460">Magnesium</keyword>
<evidence type="ECO:0000256" key="3">
    <source>
        <dbReference type="ARBA" id="ARBA00022723"/>
    </source>
</evidence>
<dbReference type="GO" id="GO:0016301">
    <property type="term" value="F:kinase activity"/>
    <property type="evidence" value="ECO:0007669"/>
    <property type="project" value="UniProtKB-KW"/>
</dbReference>
<proteinExistence type="predicted"/>
<dbReference type="Pfam" id="PF22973">
    <property type="entry name" value="GWD1_pHisD"/>
    <property type="match status" value="1"/>
</dbReference>
<dbReference type="PANTHER" id="PTHR46999">
    <property type="entry name" value="ALPHA-GLUCAN WATER DIKINASE 1, CHLOROPLASTIC-RELATED"/>
    <property type="match status" value="1"/>
</dbReference>
<reference evidence="9 10" key="1">
    <citation type="submission" date="2019-07" db="EMBL/GenBank/DDBJ databases">
        <title>De Novo Assembly of kiwifruit Actinidia rufa.</title>
        <authorList>
            <person name="Sugita-Konishi S."/>
            <person name="Sato K."/>
            <person name="Mori E."/>
            <person name="Abe Y."/>
            <person name="Kisaki G."/>
            <person name="Hamano K."/>
            <person name="Suezawa K."/>
            <person name="Otani M."/>
            <person name="Fukuda T."/>
            <person name="Manabe T."/>
            <person name="Gomi K."/>
            <person name="Tabuchi M."/>
            <person name="Akimitsu K."/>
            <person name="Kataoka I."/>
        </authorList>
    </citation>
    <scope>NUCLEOTIDE SEQUENCE [LARGE SCALE GENOMIC DNA]</scope>
    <source>
        <strain evidence="10">cv. Fuchu</strain>
    </source>
</reference>
<dbReference type="OrthoDB" id="1631518at2759"/>
<dbReference type="GO" id="GO:0005524">
    <property type="term" value="F:ATP binding"/>
    <property type="evidence" value="ECO:0007669"/>
    <property type="project" value="UniProtKB-KW"/>
</dbReference>
<name>A0A7J0GDU7_9ERIC</name>
<feature type="domain" description="Alpha-glucan water dikinase phosphohistidine-like" evidence="8">
    <location>
        <begin position="229"/>
        <end position="286"/>
    </location>
</feature>
<keyword evidence="6" id="KW-0067">ATP-binding</keyword>
<dbReference type="AlphaFoldDB" id="A0A7J0GDU7"/>
<dbReference type="GO" id="GO:0046872">
    <property type="term" value="F:metal ion binding"/>
    <property type="evidence" value="ECO:0007669"/>
    <property type="project" value="UniProtKB-KW"/>
</dbReference>
<evidence type="ECO:0000313" key="10">
    <source>
        <dbReference type="Proteomes" id="UP000585474"/>
    </source>
</evidence>
<comment type="cofactor">
    <cofactor evidence="1">
        <name>Mg(2+)</name>
        <dbReference type="ChEBI" id="CHEBI:18420"/>
    </cofactor>
</comment>
<evidence type="ECO:0000256" key="6">
    <source>
        <dbReference type="ARBA" id="ARBA00022840"/>
    </source>
</evidence>
<keyword evidence="3" id="KW-0479">Metal-binding</keyword>
<comment type="caution">
    <text evidence="9">The sequence shown here is derived from an EMBL/GenBank/DDBJ whole genome shotgun (WGS) entry which is preliminary data.</text>
</comment>
<evidence type="ECO:0000256" key="4">
    <source>
        <dbReference type="ARBA" id="ARBA00022741"/>
    </source>
</evidence>
<gene>
    <name evidence="9" type="ORF">Acr_20g0007720</name>
</gene>
<protein>
    <submittedName>
        <fullName evidence="9">Pyruvate phosphate dikinase, PEP/pyruvate binding domain-containing protein</fullName>
    </submittedName>
</protein>
<evidence type="ECO:0000313" key="9">
    <source>
        <dbReference type="EMBL" id="GFZ08964.1"/>
    </source>
</evidence>
<evidence type="ECO:0000256" key="2">
    <source>
        <dbReference type="ARBA" id="ARBA00022679"/>
    </source>
</evidence>
<keyword evidence="4" id="KW-0547">Nucleotide-binding</keyword>
<evidence type="ECO:0000259" key="8">
    <source>
        <dbReference type="Pfam" id="PF22973"/>
    </source>
</evidence>
<keyword evidence="5 9" id="KW-0418">Kinase</keyword>
<dbReference type="Proteomes" id="UP000585474">
    <property type="component" value="Unassembled WGS sequence"/>
</dbReference>
<keyword evidence="10" id="KW-1185">Reference proteome</keyword>
<organism evidence="9 10">
    <name type="scientific">Actinidia rufa</name>
    <dbReference type="NCBI Taxonomy" id="165716"/>
    <lineage>
        <taxon>Eukaryota</taxon>
        <taxon>Viridiplantae</taxon>
        <taxon>Streptophyta</taxon>
        <taxon>Embryophyta</taxon>
        <taxon>Tracheophyta</taxon>
        <taxon>Spermatophyta</taxon>
        <taxon>Magnoliopsida</taxon>
        <taxon>eudicotyledons</taxon>
        <taxon>Gunneridae</taxon>
        <taxon>Pentapetalae</taxon>
        <taxon>asterids</taxon>
        <taxon>Ericales</taxon>
        <taxon>Actinidiaceae</taxon>
        <taxon>Actinidia</taxon>
    </lineage>
</organism>
<accession>A0A7J0GDU7</accession>